<dbReference type="EMBL" id="CP066690">
    <property type="protein sequence ID" value="QQG45581.1"/>
    <property type="molecule type" value="Genomic_DNA"/>
</dbReference>
<name>A0A7T5RK10_9BACT</name>
<keyword evidence="1" id="KW-0472">Membrane</keyword>
<evidence type="ECO:0000256" key="1">
    <source>
        <dbReference type="SAM" id="Phobius"/>
    </source>
</evidence>
<evidence type="ECO:0000313" key="3">
    <source>
        <dbReference type="Proteomes" id="UP000595618"/>
    </source>
</evidence>
<dbReference type="PROSITE" id="PS00409">
    <property type="entry name" value="PROKAR_NTER_METHYL"/>
    <property type="match status" value="1"/>
</dbReference>
<dbReference type="InterPro" id="IPR045584">
    <property type="entry name" value="Pilin-like"/>
</dbReference>
<dbReference type="Proteomes" id="UP000595618">
    <property type="component" value="Chromosome"/>
</dbReference>
<dbReference type="AlphaFoldDB" id="A0A7T5RK10"/>
<dbReference type="SUPFAM" id="SSF54523">
    <property type="entry name" value="Pili subunits"/>
    <property type="match status" value="1"/>
</dbReference>
<dbReference type="InterPro" id="IPR012902">
    <property type="entry name" value="N_methyl_site"/>
</dbReference>
<keyword evidence="1" id="KW-0812">Transmembrane</keyword>
<evidence type="ECO:0000313" key="2">
    <source>
        <dbReference type="EMBL" id="QQG45581.1"/>
    </source>
</evidence>
<gene>
    <name evidence="2" type="ORF">HYW89_01490</name>
</gene>
<organism evidence="2 3">
    <name type="scientific">Candidatus Sungiibacteriota bacterium</name>
    <dbReference type="NCBI Taxonomy" id="2750080"/>
    <lineage>
        <taxon>Bacteria</taxon>
        <taxon>Candidatus Sungiibacteriota</taxon>
    </lineage>
</organism>
<keyword evidence="1" id="KW-1133">Transmembrane helix</keyword>
<protein>
    <submittedName>
        <fullName evidence="2">Type II secretion system protein</fullName>
    </submittedName>
</protein>
<accession>A0A7T5RK10</accession>
<proteinExistence type="predicted"/>
<sequence length="281" mass="29657">MRRGITLLEVVVSVAILALLGAVSLVSFTNSRRVRDLTTAGGNVLSILRFAQARALGGEDNSPWGVKLEQNQFTLFRGASFSGSTLTEVHALPSGIEVANIVLAGGGQEIVFKKISGATDQSGGFDLRTASVSANTFSVTVEGSGKTYQTGSVPAALGSRIADARHRSFGLGWSIKNSVAATLVFFDPPNPDTVSTITMTPAPPRTIFDWTGTIVVGGQNQTLRIHAVSISDTNTTLHIDRDCRKNNKKLKLSIDTREIATYGADCQTVTVGAFGGVMSEP</sequence>
<feature type="transmembrane region" description="Helical" evidence="1">
    <location>
        <begin position="7"/>
        <end position="28"/>
    </location>
</feature>
<reference evidence="2 3" key="1">
    <citation type="submission" date="2020-07" db="EMBL/GenBank/DDBJ databases">
        <title>Huge and variable diversity of episymbiotic CPR bacteria and DPANN archaea in groundwater ecosystems.</title>
        <authorList>
            <person name="He C.Y."/>
            <person name="Keren R."/>
            <person name="Whittaker M."/>
            <person name="Farag I.F."/>
            <person name="Doudna J."/>
            <person name="Cate J.H.D."/>
            <person name="Banfield J.F."/>
        </authorList>
    </citation>
    <scope>NUCLEOTIDE SEQUENCE [LARGE SCALE GENOMIC DNA]</scope>
    <source>
        <strain evidence="2">NC_groundwater_541_Ag_S-0.1um_46_50</strain>
    </source>
</reference>